<dbReference type="InterPro" id="IPR000390">
    <property type="entry name" value="Small_drug/metabolite_transptr"/>
</dbReference>
<sequence length="104" mass="10947">MAWVYLIGAGLCEVFGVTMMNRLNERRSFANFALLAAGFILSFLLLSLAMRDLPMGTAYAVWTGIGAAGGAVVGMLFFGESRSVLRILCITLVLGAAVGLKALG</sequence>
<dbReference type="OrthoDB" id="21828at2"/>
<keyword evidence="10" id="KW-1185">Reference proteome</keyword>
<dbReference type="RefSeq" id="WP_028599412.1">
    <property type="nucleotide sequence ID" value="NZ_BIMM01000160.1"/>
</dbReference>
<dbReference type="GO" id="GO:0005886">
    <property type="term" value="C:plasma membrane"/>
    <property type="evidence" value="ECO:0007669"/>
    <property type="project" value="UniProtKB-SubCell"/>
</dbReference>
<feature type="transmembrane region" description="Helical" evidence="8">
    <location>
        <begin position="29"/>
        <end position="50"/>
    </location>
</feature>
<dbReference type="GO" id="GO:0022857">
    <property type="term" value="F:transmembrane transporter activity"/>
    <property type="evidence" value="ECO:0007669"/>
    <property type="project" value="InterPro"/>
</dbReference>
<keyword evidence="5 8" id="KW-1133">Transmembrane helix</keyword>
<protein>
    <submittedName>
        <fullName evidence="9">Quaternary ammonium compound-resistance protein SugE</fullName>
    </submittedName>
</protein>
<evidence type="ECO:0000256" key="1">
    <source>
        <dbReference type="ARBA" id="ARBA00004651"/>
    </source>
</evidence>
<dbReference type="Proteomes" id="UP000234789">
    <property type="component" value="Unassembled WGS sequence"/>
</dbReference>
<evidence type="ECO:0000256" key="7">
    <source>
        <dbReference type="RuleBase" id="RU003942"/>
    </source>
</evidence>
<evidence type="ECO:0000256" key="2">
    <source>
        <dbReference type="ARBA" id="ARBA00022448"/>
    </source>
</evidence>
<evidence type="ECO:0000256" key="4">
    <source>
        <dbReference type="ARBA" id="ARBA00022692"/>
    </source>
</evidence>
<comment type="subcellular location">
    <subcellularLocation>
        <location evidence="1 7">Cell membrane</location>
        <topology evidence="1 7">Multi-pass membrane protein</topology>
    </subcellularLocation>
</comment>
<accession>A0A2N5N0U0</accession>
<dbReference type="EMBL" id="NFEZ01000004">
    <property type="protein sequence ID" value="PLT43958.1"/>
    <property type="molecule type" value="Genomic_DNA"/>
</dbReference>
<evidence type="ECO:0000313" key="9">
    <source>
        <dbReference type="EMBL" id="PLT43958.1"/>
    </source>
</evidence>
<evidence type="ECO:0000313" key="10">
    <source>
        <dbReference type="Proteomes" id="UP000234789"/>
    </source>
</evidence>
<dbReference type="SUPFAM" id="SSF103481">
    <property type="entry name" value="Multidrug resistance efflux transporter EmrE"/>
    <property type="match status" value="1"/>
</dbReference>
<dbReference type="PANTHER" id="PTHR30561">
    <property type="entry name" value="SMR FAMILY PROTON-DEPENDENT DRUG EFFLUX TRANSPORTER SUGE"/>
    <property type="match status" value="1"/>
</dbReference>
<evidence type="ECO:0000256" key="3">
    <source>
        <dbReference type="ARBA" id="ARBA00022475"/>
    </source>
</evidence>
<reference evidence="9 10" key="1">
    <citation type="submission" date="2017-05" db="EMBL/GenBank/DDBJ databases">
        <title>Functional genome analysis of Paenibacillus pasadenensis strain R16: insights on endophytic life style and antifungal activity.</title>
        <authorList>
            <person name="Passera A."/>
            <person name="Marcolungo L."/>
            <person name="Casati P."/>
            <person name="Brasca M."/>
            <person name="Quaglino F."/>
            <person name="Delledonne M."/>
        </authorList>
    </citation>
    <scope>NUCLEOTIDE SEQUENCE [LARGE SCALE GENOMIC DNA]</scope>
    <source>
        <strain evidence="9 10">R16</strain>
    </source>
</reference>
<feature type="transmembrane region" description="Helical" evidence="8">
    <location>
        <begin position="56"/>
        <end position="78"/>
    </location>
</feature>
<proteinExistence type="inferred from homology"/>
<keyword evidence="2" id="KW-0813">Transport</keyword>
<feature type="transmembrane region" description="Helical" evidence="8">
    <location>
        <begin position="85"/>
        <end position="103"/>
    </location>
</feature>
<evidence type="ECO:0000256" key="8">
    <source>
        <dbReference type="SAM" id="Phobius"/>
    </source>
</evidence>
<dbReference type="InterPro" id="IPR045324">
    <property type="entry name" value="Small_multidrug_res"/>
</dbReference>
<keyword evidence="3" id="KW-1003">Cell membrane</keyword>
<dbReference type="AlphaFoldDB" id="A0A2N5N0U0"/>
<keyword evidence="4 7" id="KW-0812">Transmembrane</keyword>
<comment type="similarity">
    <text evidence="7">Belongs to the drug/metabolite transporter (DMT) superfamily. Small multidrug resistance (SMR) (TC 2.A.7.1) family.</text>
</comment>
<dbReference type="Pfam" id="PF00893">
    <property type="entry name" value="Multi_Drug_Res"/>
    <property type="match status" value="1"/>
</dbReference>
<organism evidence="9 10">
    <name type="scientific">Paenibacillus pasadenensis</name>
    <dbReference type="NCBI Taxonomy" id="217090"/>
    <lineage>
        <taxon>Bacteria</taxon>
        <taxon>Bacillati</taxon>
        <taxon>Bacillota</taxon>
        <taxon>Bacilli</taxon>
        <taxon>Bacillales</taxon>
        <taxon>Paenibacillaceae</taxon>
        <taxon>Paenibacillus</taxon>
    </lineage>
</organism>
<dbReference type="PANTHER" id="PTHR30561:SF0">
    <property type="entry name" value="GUANIDINIUM EXPORTER"/>
    <property type="match status" value="1"/>
</dbReference>
<dbReference type="Gene3D" id="1.10.3730.20">
    <property type="match status" value="1"/>
</dbReference>
<name>A0A2N5N0U0_9BACL</name>
<evidence type="ECO:0000256" key="5">
    <source>
        <dbReference type="ARBA" id="ARBA00022989"/>
    </source>
</evidence>
<dbReference type="FunFam" id="1.10.3730.20:FF:000001">
    <property type="entry name" value="Quaternary ammonium compound resistance transporter SugE"/>
    <property type="match status" value="1"/>
</dbReference>
<keyword evidence="6 8" id="KW-0472">Membrane</keyword>
<evidence type="ECO:0000256" key="6">
    <source>
        <dbReference type="ARBA" id="ARBA00023136"/>
    </source>
</evidence>
<dbReference type="InterPro" id="IPR037185">
    <property type="entry name" value="EmrE-like"/>
</dbReference>
<gene>
    <name evidence="9" type="ORF">B8V81_2389</name>
</gene>
<comment type="caution">
    <text evidence="9">The sequence shown here is derived from an EMBL/GenBank/DDBJ whole genome shotgun (WGS) entry which is preliminary data.</text>
</comment>